<proteinExistence type="predicted"/>
<dbReference type="EMBL" id="CAADRP010001446">
    <property type="protein sequence ID" value="VFU38812.1"/>
    <property type="molecule type" value="Genomic_DNA"/>
</dbReference>
<organism evidence="2">
    <name type="scientific">Salix viminalis</name>
    <name type="common">Common osier</name>
    <name type="synonym">Basket willow</name>
    <dbReference type="NCBI Taxonomy" id="40686"/>
    <lineage>
        <taxon>Eukaryota</taxon>
        <taxon>Viridiplantae</taxon>
        <taxon>Streptophyta</taxon>
        <taxon>Embryophyta</taxon>
        <taxon>Tracheophyta</taxon>
        <taxon>Spermatophyta</taxon>
        <taxon>Magnoliopsida</taxon>
        <taxon>eudicotyledons</taxon>
        <taxon>Gunneridae</taxon>
        <taxon>Pentapetalae</taxon>
        <taxon>rosids</taxon>
        <taxon>fabids</taxon>
        <taxon>Malpighiales</taxon>
        <taxon>Salicaceae</taxon>
        <taxon>Saliceae</taxon>
        <taxon>Salix</taxon>
    </lineage>
</organism>
<reference evidence="2" key="1">
    <citation type="submission" date="2019-03" db="EMBL/GenBank/DDBJ databases">
        <authorList>
            <person name="Mank J."/>
            <person name="Almeida P."/>
        </authorList>
    </citation>
    <scope>NUCLEOTIDE SEQUENCE</scope>
    <source>
        <strain evidence="2">78183</strain>
    </source>
</reference>
<protein>
    <submittedName>
        <fullName evidence="2">Uncharacterized protein</fullName>
    </submittedName>
</protein>
<accession>A0A6N2LE45</accession>
<evidence type="ECO:0000313" key="2">
    <source>
        <dbReference type="EMBL" id="VFU38812.1"/>
    </source>
</evidence>
<feature type="compositionally biased region" description="Polar residues" evidence="1">
    <location>
        <begin position="74"/>
        <end position="91"/>
    </location>
</feature>
<name>A0A6N2LE45_SALVM</name>
<feature type="compositionally biased region" description="Basic and acidic residues" evidence="1">
    <location>
        <begin position="101"/>
        <end position="115"/>
    </location>
</feature>
<feature type="region of interest" description="Disordered" evidence="1">
    <location>
        <begin position="74"/>
        <end position="115"/>
    </location>
</feature>
<gene>
    <name evidence="2" type="ORF">SVIM_LOCUS213371</name>
</gene>
<evidence type="ECO:0000256" key="1">
    <source>
        <dbReference type="SAM" id="MobiDB-lite"/>
    </source>
</evidence>
<dbReference type="AlphaFoldDB" id="A0A6N2LE45"/>
<sequence>MMMKSCINCWKLGKMQGDSSMNDNEQPIIPGAATMPAMPWIAITSKAIRSAQVFVGCIEEANRKYDMLQSWLQSNQPESDETSTLQSSLSGSPAAVVRTNNQRDGDGKEETKTVR</sequence>